<reference evidence="1 2" key="1">
    <citation type="journal article" date="2018" name="Sci. Rep.">
        <title>Genomic signatures of local adaptation to the degree of environmental predictability in rotifers.</title>
        <authorList>
            <person name="Franch-Gras L."/>
            <person name="Hahn C."/>
            <person name="Garcia-Roger E.M."/>
            <person name="Carmona M.J."/>
            <person name="Serra M."/>
            <person name="Gomez A."/>
        </authorList>
    </citation>
    <scope>NUCLEOTIDE SEQUENCE [LARGE SCALE GENOMIC DNA]</scope>
    <source>
        <strain evidence="1">HYR1</strain>
    </source>
</reference>
<name>A0A3M7R9W4_BRAPC</name>
<dbReference type="Proteomes" id="UP000276133">
    <property type="component" value="Unassembled WGS sequence"/>
</dbReference>
<keyword evidence="2" id="KW-1185">Reference proteome</keyword>
<dbReference type="AlphaFoldDB" id="A0A3M7R9W4"/>
<comment type="caution">
    <text evidence="1">The sequence shown here is derived from an EMBL/GenBank/DDBJ whole genome shotgun (WGS) entry which is preliminary data.</text>
</comment>
<accession>A0A3M7R9W4</accession>
<evidence type="ECO:0000313" key="1">
    <source>
        <dbReference type="EMBL" id="RNA20326.1"/>
    </source>
</evidence>
<dbReference type="EMBL" id="REGN01003876">
    <property type="protein sequence ID" value="RNA20326.1"/>
    <property type="molecule type" value="Genomic_DNA"/>
</dbReference>
<evidence type="ECO:0000313" key="2">
    <source>
        <dbReference type="Proteomes" id="UP000276133"/>
    </source>
</evidence>
<proteinExistence type="predicted"/>
<gene>
    <name evidence="1" type="ORF">BpHYR1_000633</name>
</gene>
<sequence length="142" mass="16747">MNCLSIKSSFISIDYMHIITNLYNNHNNKNELFEEKKKLFFSKLFIRILLNEQRIGRNKKRRSRQLTVTTIARCTFISDTIANYFLELAILSQHFQIADYKFIVDMFAPERLCSIPLPLVNLFVVYGPNRFNFCPQLCLNPS</sequence>
<organism evidence="1 2">
    <name type="scientific">Brachionus plicatilis</name>
    <name type="common">Marine rotifer</name>
    <name type="synonym">Brachionus muelleri</name>
    <dbReference type="NCBI Taxonomy" id="10195"/>
    <lineage>
        <taxon>Eukaryota</taxon>
        <taxon>Metazoa</taxon>
        <taxon>Spiralia</taxon>
        <taxon>Gnathifera</taxon>
        <taxon>Rotifera</taxon>
        <taxon>Eurotatoria</taxon>
        <taxon>Monogononta</taxon>
        <taxon>Pseudotrocha</taxon>
        <taxon>Ploima</taxon>
        <taxon>Brachionidae</taxon>
        <taxon>Brachionus</taxon>
    </lineage>
</organism>
<protein>
    <submittedName>
        <fullName evidence="1">Uncharacterized protein</fullName>
    </submittedName>
</protein>